<dbReference type="PANTHER" id="PTHR44303:SF2">
    <property type="entry name" value="DNAJ HOMOLOG SUBFAMILY C MEMBER 16"/>
    <property type="match status" value="1"/>
</dbReference>
<evidence type="ECO:0000256" key="3">
    <source>
        <dbReference type="ARBA" id="ARBA00023006"/>
    </source>
</evidence>
<feature type="signal peptide" evidence="7">
    <location>
        <begin position="1"/>
        <end position="24"/>
    </location>
</feature>
<dbReference type="Proteomes" id="UP001566132">
    <property type="component" value="Unassembled WGS sequence"/>
</dbReference>
<feature type="transmembrane region" description="Helical" evidence="6">
    <location>
        <begin position="527"/>
        <end position="551"/>
    </location>
</feature>
<dbReference type="GO" id="GO:0006914">
    <property type="term" value="P:autophagy"/>
    <property type="evidence" value="ECO:0007669"/>
    <property type="project" value="UniProtKB-KW"/>
</dbReference>
<evidence type="ECO:0000256" key="5">
    <source>
        <dbReference type="ARBA" id="ARBA00035043"/>
    </source>
</evidence>
<dbReference type="InterPro" id="IPR052448">
    <property type="entry name" value="DnaJ_C16_autophagy_reg"/>
</dbReference>
<dbReference type="PROSITE" id="PS00636">
    <property type="entry name" value="DNAJ_1"/>
    <property type="match status" value="1"/>
</dbReference>
<dbReference type="AlphaFoldDB" id="A0ABD1EEH6"/>
<feature type="chain" id="PRO_5044754649" description="DnaJ homolog subfamily C member 16" evidence="7">
    <location>
        <begin position="25"/>
        <end position="767"/>
    </location>
</feature>
<dbReference type="GO" id="GO:0005789">
    <property type="term" value="C:endoplasmic reticulum membrane"/>
    <property type="evidence" value="ECO:0007669"/>
    <property type="project" value="UniProtKB-SubCell"/>
</dbReference>
<gene>
    <name evidence="10" type="ORF">ABEB36_012587</name>
</gene>
<keyword evidence="6" id="KW-0472">Membrane</keyword>
<dbReference type="InterPro" id="IPR036249">
    <property type="entry name" value="Thioredoxin-like_sf"/>
</dbReference>
<keyword evidence="3" id="KW-0072">Autophagy</keyword>
<evidence type="ECO:0000256" key="6">
    <source>
        <dbReference type="SAM" id="Phobius"/>
    </source>
</evidence>
<dbReference type="PROSITE" id="PS51352">
    <property type="entry name" value="THIOREDOXIN_2"/>
    <property type="match status" value="1"/>
</dbReference>
<dbReference type="PANTHER" id="PTHR44303">
    <property type="entry name" value="DNAJ HOMOLOG SUBFAMILY C MEMBER 16"/>
    <property type="match status" value="1"/>
</dbReference>
<proteinExistence type="predicted"/>
<name>A0ABD1EEH6_HYPHA</name>
<dbReference type="InterPro" id="IPR013766">
    <property type="entry name" value="Thioredoxin_domain"/>
</dbReference>
<dbReference type="PRINTS" id="PR00625">
    <property type="entry name" value="JDOMAIN"/>
</dbReference>
<organism evidence="10 11">
    <name type="scientific">Hypothenemus hampei</name>
    <name type="common">Coffee berry borer</name>
    <dbReference type="NCBI Taxonomy" id="57062"/>
    <lineage>
        <taxon>Eukaryota</taxon>
        <taxon>Metazoa</taxon>
        <taxon>Ecdysozoa</taxon>
        <taxon>Arthropoda</taxon>
        <taxon>Hexapoda</taxon>
        <taxon>Insecta</taxon>
        <taxon>Pterygota</taxon>
        <taxon>Neoptera</taxon>
        <taxon>Endopterygota</taxon>
        <taxon>Coleoptera</taxon>
        <taxon>Polyphaga</taxon>
        <taxon>Cucujiformia</taxon>
        <taxon>Curculionidae</taxon>
        <taxon>Scolytinae</taxon>
        <taxon>Hypothenemus</taxon>
    </lineage>
</organism>
<keyword evidence="11" id="KW-1185">Reference proteome</keyword>
<dbReference type="Pfam" id="PF00085">
    <property type="entry name" value="Thioredoxin"/>
    <property type="match status" value="1"/>
</dbReference>
<feature type="domain" description="J" evidence="8">
    <location>
        <begin position="28"/>
        <end position="92"/>
    </location>
</feature>
<dbReference type="CDD" id="cd06257">
    <property type="entry name" value="DnaJ"/>
    <property type="match status" value="1"/>
</dbReference>
<evidence type="ECO:0000313" key="11">
    <source>
        <dbReference type="Proteomes" id="UP001566132"/>
    </source>
</evidence>
<protein>
    <recommendedName>
        <fullName evidence="2">DnaJ homolog subfamily C member 16</fullName>
    </recommendedName>
    <alternativeName>
        <fullName evidence="5">Endoplasmic reticulum DNA J domain-containing protein 8</fullName>
    </alternativeName>
</protein>
<keyword evidence="6" id="KW-0812">Transmembrane</keyword>
<evidence type="ECO:0000256" key="7">
    <source>
        <dbReference type="SAM" id="SignalP"/>
    </source>
</evidence>
<keyword evidence="7" id="KW-0732">Signal</keyword>
<dbReference type="Gene3D" id="1.10.287.110">
    <property type="entry name" value="DnaJ domain"/>
    <property type="match status" value="1"/>
</dbReference>
<comment type="subcellular location">
    <subcellularLocation>
        <location evidence="1">Endoplasmic reticulum membrane</location>
        <topology evidence="1">Single-pass type IV membrane protein</topology>
    </subcellularLocation>
</comment>
<dbReference type="InterPro" id="IPR036869">
    <property type="entry name" value="J_dom_sf"/>
</dbReference>
<reference evidence="10 11" key="1">
    <citation type="submission" date="2024-05" db="EMBL/GenBank/DDBJ databases">
        <title>Genetic variation in Jamaican populations of the coffee berry borer (Hypothenemus hampei).</title>
        <authorList>
            <person name="Errbii M."/>
            <person name="Myrie A."/>
        </authorList>
    </citation>
    <scope>NUCLEOTIDE SEQUENCE [LARGE SCALE GENOMIC DNA]</scope>
    <source>
        <strain evidence="10">JA-Hopewell-2020-01-JO</strain>
        <tissue evidence="10">Whole body</tissue>
    </source>
</reference>
<dbReference type="InterPro" id="IPR001623">
    <property type="entry name" value="DnaJ_domain"/>
</dbReference>
<evidence type="ECO:0000256" key="1">
    <source>
        <dbReference type="ARBA" id="ARBA00004163"/>
    </source>
</evidence>
<evidence type="ECO:0000256" key="2">
    <source>
        <dbReference type="ARBA" id="ARBA00020921"/>
    </source>
</evidence>
<dbReference type="SUPFAM" id="SSF52833">
    <property type="entry name" value="Thioredoxin-like"/>
    <property type="match status" value="1"/>
</dbReference>
<comment type="caution">
    <text evidence="10">The sequence shown here is derived from an EMBL/GenBank/DDBJ whole genome shotgun (WGS) entry which is preliminary data.</text>
</comment>
<dbReference type="SMART" id="SM00271">
    <property type="entry name" value="DnaJ"/>
    <property type="match status" value="1"/>
</dbReference>
<dbReference type="Pfam" id="PF00226">
    <property type="entry name" value="DnaJ"/>
    <property type="match status" value="1"/>
</dbReference>
<evidence type="ECO:0000313" key="10">
    <source>
        <dbReference type="EMBL" id="KAL1492094.1"/>
    </source>
</evidence>
<keyword evidence="6" id="KW-1133">Transmembrane helix</keyword>
<feature type="domain" description="Thioredoxin" evidence="9">
    <location>
        <begin position="99"/>
        <end position="243"/>
    </location>
</feature>
<accession>A0ABD1EEH6</accession>
<dbReference type="Gene3D" id="3.40.30.10">
    <property type="entry name" value="Glutaredoxin"/>
    <property type="match status" value="1"/>
</dbReference>
<dbReference type="EMBL" id="JBDJPC010000009">
    <property type="protein sequence ID" value="KAL1492094.1"/>
    <property type="molecule type" value="Genomic_DNA"/>
</dbReference>
<dbReference type="PROSITE" id="PS50076">
    <property type="entry name" value="DNAJ_2"/>
    <property type="match status" value="1"/>
</dbReference>
<dbReference type="InterPro" id="IPR018253">
    <property type="entry name" value="DnaJ_domain_CS"/>
</dbReference>
<evidence type="ECO:0000259" key="9">
    <source>
        <dbReference type="PROSITE" id="PS51352"/>
    </source>
</evidence>
<evidence type="ECO:0000256" key="4">
    <source>
        <dbReference type="ARBA" id="ARBA00035002"/>
    </source>
</evidence>
<dbReference type="SUPFAM" id="SSF46565">
    <property type="entry name" value="Chaperone J-domain"/>
    <property type="match status" value="1"/>
</dbReference>
<comment type="function">
    <text evidence="4">Plays an important role in regulating the size of autophagosomes during the formation process.</text>
</comment>
<evidence type="ECO:0000259" key="8">
    <source>
        <dbReference type="PROSITE" id="PS50076"/>
    </source>
</evidence>
<sequence length="767" mass="90163">MKWHFLRFLSVYVLIWGLIHNVSGELGNPYTILGINRKATQKEIRQAYMQLVKEWHPDKSKSPEAEERFVEIKQAYELLSDPDRRNLYDNKGITEDDYYKKPDRQSYFTHSPLDEMFGPHGAHFNFQENDITFFHKLSITTRQFDKIILGKSEKTPYLLFFYADWCFSCLLSAPHCRKLSDKLEPLGINFVTVHTTKEPNLGRRLNIPSVPCLVFLIDGNSYVYKESITNIAKVIEFMKSKFPYKMVSKVREDNLEEFLKGWTDNRVRGLIVSHKINIRLRYLVTAFHFRHRVAFGMAETSGIRAKYQVPHDMDTVLLFNENVSFPMASITMRDIPTSTLHNIISSNQYLALPRLSSQRVLDELCPCGFNKPKMKICVALVTDDSADHDLHRQAFRQYAQKFPYNMEKVRFAYIYHKRQAHFLNALRPEGEYVEPLLRIVMFWRRDTSRVKYDWAPFKWDIENHANNSHEKLAESILRLLKSTENFPYEAYVTDLFDEHAVSLIKKIFINFKHFMQSIYNNLSKEQILPAFSVLGTILFIVAIGYLMAYLVENEEKNIKKMKEAQSGHNNNNSKSTYQPELRLHELKSEKYNGLVRLLKPGCRTILLILDMQSRQQLLPPFHRAVWPYRRNKTLNFAYMYIERGLTWYKELLQMSLFEERELNINPRNCVGTVLSLNGHRKYFCVFHAKHTESKRKGKLSKKKEGIKDCESGAFIGFNSDLDDSESDTDEVLLEGNLLDGLPNWLDRLFEGTTIRYHINYWPEFPIK</sequence>